<comment type="cofactor">
    <cofactor evidence="1">
        <name>adenosylcob(III)alamin</name>
        <dbReference type="ChEBI" id="CHEBI:18408"/>
    </cofactor>
</comment>
<dbReference type="SUPFAM" id="SSF51703">
    <property type="entry name" value="Cobalamin (vitamin B12)-dependent enzymes"/>
    <property type="match status" value="1"/>
</dbReference>
<evidence type="ECO:0000256" key="2">
    <source>
        <dbReference type="ARBA" id="ARBA00008465"/>
    </source>
</evidence>
<dbReference type="Gene3D" id="3.40.50.280">
    <property type="entry name" value="Cobalamin-binding domain"/>
    <property type="match status" value="1"/>
</dbReference>
<dbReference type="PANTHER" id="PTHR48101">
    <property type="entry name" value="METHYLMALONYL-COA MUTASE, MITOCHONDRIAL-RELATED"/>
    <property type="match status" value="1"/>
</dbReference>
<dbReference type="SUPFAM" id="SSF52242">
    <property type="entry name" value="Cobalamin (vitamin B12)-binding domain"/>
    <property type="match status" value="1"/>
</dbReference>
<dbReference type="RefSeq" id="WP_285459031.1">
    <property type="nucleotide sequence ID" value="NZ_CP127173.1"/>
</dbReference>
<comment type="subunit">
    <text evidence="3">Heterodimer of an alpha and a beta chain.</text>
</comment>
<evidence type="ECO:0000256" key="4">
    <source>
        <dbReference type="ARBA" id="ARBA00022628"/>
    </source>
</evidence>
<keyword evidence="7" id="KW-0170">Cobalt</keyword>
<dbReference type="NCBIfam" id="TIGR00641">
    <property type="entry name" value="acid_CoA_mut_N"/>
    <property type="match status" value="1"/>
</dbReference>
<dbReference type="NCBIfam" id="TIGR00640">
    <property type="entry name" value="acid_CoA_mut_C"/>
    <property type="match status" value="1"/>
</dbReference>
<dbReference type="InterPro" id="IPR006098">
    <property type="entry name" value="MMCoA_mutase_a_cat"/>
</dbReference>
<dbReference type="Proteomes" id="UP001227101">
    <property type="component" value="Chromosome"/>
</dbReference>
<keyword evidence="4" id="KW-0846">Cobalamin</keyword>
<evidence type="ECO:0000313" key="9">
    <source>
        <dbReference type="EMBL" id="WIV61419.1"/>
    </source>
</evidence>
<dbReference type="InterPro" id="IPR016176">
    <property type="entry name" value="Cbl-dep_enz_cat"/>
</dbReference>
<name>A0ABY8Y0A0_9PSEU</name>
<evidence type="ECO:0000256" key="6">
    <source>
        <dbReference type="ARBA" id="ARBA00023235"/>
    </source>
</evidence>
<feature type="domain" description="B12-binding" evidence="8">
    <location>
        <begin position="538"/>
        <end position="667"/>
    </location>
</feature>
<evidence type="ECO:0000256" key="5">
    <source>
        <dbReference type="ARBA" id="ARBA00022723"/>
    </source>
</evidence>
<proteinExistence type="inferred from homology"/>
<dbReference type="Pfam" id="PF01642">
    <property type="entry name" value="MM_CoA_mutase"/>
    <property type="match status" value="1"/>
</dbReference>
<evidence type="ECO:0000256" key="7">
    <source>
        <dbReference type="ARBA" id="ARBA00023285"/>
    </source>
</evidence>
<evidence type="ECO:0000256" key="1">
    <source>
        <dbReference type="ARBA" id="ARBA00001922"/>
    </source>
</evidence>
<comment type="similarity">
    <text evidence="2">Belongs to the methylmalonyl-CoA mutase family.</text>
</comment>
<dbReference type="InterPro" id="IPR006159">
    <property type="entry name" value="Acid_CoA_mut_C"/>
</dbReference>
<dbReference type="Pfam" id="PF02310">
    <property type="entry name" value="B12-binding"/>
    <property type="match status" value="1"/>
</dbReference>
<protein>
    <submittedName>
        <fullName evidence="9">Protein meaA</fullName>
    </submittedName>
</protein>
<dbReference type="InterPro" id="IPR006099">
    <property type="entry name" value="MeMalonylCoA_mutase_a/b_cat"/>
</dbReference>
<gene>
    <name evidence="9" type="ORF">QP939_23820</name>
</gene>
<sequence length="673" mass="73139">MPYPTDRERDRPWVMRTYAGHSSAAASNELYRRNLAKGQTGLSVAFDLPTQTGYDPDHQLSRGEVGKVGVPVSHIGDMRRLFDGIPLAEANTSMTINAPAMWLLALYVSVAREQAEAEGRDVDEVLAKLTGTTQNDIIKEYLSRGTYIFPPGPSLRLITDMIAWTVHHVPKWNPINICSYHLQEAGATPTQEVAYALCTAIAVLDAVRDSGQVDSADMAKVVARISFFVNAGVRFVEEMSKMRAFTALWDEITRDRYGVTDPKARRLRYGVQVNSLGLTEAQPENNVQRIVLEMLAVSLSRGARARAIQLPAWNEALGLPRPWDQQWALRMQQVLAFETDLLEYEDIFDGSHVIQAKVDEIMAGARAEIARVQDLGGAVAAVESGYMKSQLVASLAEYRRGVENGERVLVGVNKFATTEPSPLQAEGAKAIETIDPAVEKAAVSAIEEWRTQRDDDAVQRTLAALKDRAQTTENLFEATVDCARAGVTTGEWAGALREVFGEYRAPTGVSAAAASGGDPGIERVRERVRATEAELGERLRILVGKPGLDGHSNGAEQVAVRARDVGFEVVYQGIRLTPEQIVAAAVQEGVHVVGLSVLSGSHLEVVPHVVDGLRAAGAGDVPVIVGGIIPPDDAALLTERGIARVFTPKDYELTDIMDGIVTLVRERHGLATD</sequence>
<keyword evidence="6" id="KW-0413">Isomerase</keyword>
<dbReference type="Gene3D" id="3.20.20.240">
    <property type="entry name" value="Methylmalonyl-CoA mutase"/>
    <property type="match status" value="1"/>
</dbReference>
<dbReference type="PANTHER" id="PTHR48101:SF3">
    <property type="entry name" value="COENZYME B12-DEPENDENT MUTASE"/>
    <property type="match status" value="1"/>
</dbReference>
<reference evidence="9 10" key="1">
    <citation type="submission" date="2023-06" db="EMBL/GenBank/DDBJ databases">
        <authorList>
            <person name="Oyuntsetseg B."/>
            <person name="Kim S.B."/>
        </authorList>
    </citation>
    <scope>NUCLEOTIDE SEQUENCE [LARGE SCALE GENOMIC DNA]</scope>
    <source>
        <strain evidence="9 10">2-2</strain>
    </source>
</reference>
<dbReference type="PROSITE" id="PS51332">
    <property type="entry name" value="B12_BINDING"/>
    <property type="match status" value="1"/>
</dbReference>
<accession>A0ABY8Y0A0</accession>
<dbReference type="InterPro" id="IPR006158">
    <property type="entry name" value="Cobalamin-bd"/>
</dbReference>
<organism evidence="9 10">
    <name type="scientific">Amycolatopsis nalaikhensis</name>
    <dbReference type="NCBI Taxonomy" id="715472"/>
    <lineage>
        <taxon>Bacteria</taxon>
        <taxon>Bacillati</taxon>
        <taxon>Actinomycetota</taxon>
        <taxon>Actinomycetes</taxon>
        <taxon>Pseudonocardiales</taxon>
        <taxon>Pseudonocardiaceae</taxon>
        <taxon>Amycolatopsis</taxon>
    </lineage>
</organism>
<dbReference type="CDD" id="cd02071">
    <property type="entry name" value="MM_CoA_mut_B12_BD"/>
    <property type="match status" value="1"/>
</dbReference>
<evidence type="ECO:0000256" key="3">
    <source>
        <dbReference type="ARBA" id="ARBA00011870"/>
    </source>
</evidence>
<evidence type="ECO:0000313" key="10">
    <source>
        <dbReference type="Proteomes" id="UP001227101"/>
    </source>
</evidence>
<keyword evidence="5" id="KW-0479">Metal-binding</keyword>
<dbReference type="InterPro" id="IPR036724">
    <property type="entry name" value="Cobalamin-bd_sf"/>
</dbReference>
<dbReference type="EMBL" id="CP127173">
    <property type="protein sequence ID" value="WIV61419.1"/>
    <property type="molecule type" value="Genomic_DNA"/>
</dbReference>
<keyword evidence="10" id="KW-1185">Reference proteome</keyword>
<evidence type="ECO:0000259" key="8">
    <source>
        <dbReference type="PROSITE" id="PS51332"/>
    </source>
</evidence>